<dbReference type="RefSeq" id="WP_277898160.1">
    <property type="nucleotide sequence ID" value="NZ_JAPMUA010000001.1"/>
</dbReference>
<dbReference type="Proteomes" id="UP001153642">
    <property type="component" value="Unassembled WGS sequence"/>
</dbReference>
<evidence type="ECO:0000256" key="3">
    <source>
        <dbReference type="ARBA" id="ARBA00023237"/>
    </source>
</evidence>
<evidence type="ECO:0000256" key="2">
    <source>
        <dbReference type="ARBA" id="ARBA00023136"/>
    </source>
</evidence>
<name>A0ABT6FME9_9FLAO</name>
<evidence type="ECO:0000256" key="1">
    <source>
        <dbReference type="ARBA" id="ARBA00004442"/>
    </source>
</evidence>
<evidence type="ECO:0000313" key="4">
    <source>
        <dbReference type="EMBL" id="MDG3584395.1"/>
    </source>
</evidence>
<accession>A0ABT6FME9</accession>
<proteinExistence type="predicted"/>
<keyword evidence="5" id="KW-1185">Reference proteome</keyword>
<keyword evidence="4" id="KW-0675">Receptor</keyword>
<gene>
    <name evidence="4" type="ORF">OSR52_00845</name>
</gene>
<dbReference type="InterPro" id="IPR036942">
    <property type="entry name" value="Beta-barrel_TonB_sf"/>
</dbReference>
<evidence type="ECO:0000313" key="5">
    <source>
        <dbReference type="Proteomes" id="UP001153642"/>
    </source>
</evidence>
<keyword evidence="2" id="KW-0472">Membrane</keyword>
<dbReference type="SUPFAM" id="SSF56935">
    <property type="entry name" value="Porins"/>
    <property type="match status" value="1"/>
</dbReference>
<protein>
    <submittedName>
        <fullName evidence="4">TonB-dependent receptor</fullName>
    </submittedName>
</protein>
<dbReference type="EMBL" id="JAPMUA010000001">
    <property type="protein sequence ID" value="MDG3584395.1"/>
    <property type="molecule type" value="Genomic_DNA"/>
</dbReference>
<comment type="subcellular location">
    <subcellularLocation>
        <location evidence="1">Cell outer membrane</location>
    </subcellularLocation>
</comment>
<reference evidence="4" key="1">
    <citation type="submission" date="2022-11" db="EMBL/GenBank/DDBJ databases">
        <title>High-quality draft genome sequence of Galbibacter sp. strain CMA-7.</title>
        <authorList>
            <person name="Wei L."/>
            <person name="Dong C."/>
            <person name="Shao Z."/>
        </authorList>
    </citation>
    <scope>NUCLEOTIDE SEQUENCE</scope>
    <source>
        <strain evidence="4">CMA-7</strain>
    </source>
</reference>
<comment type="caution">
    <text evidence="4">The sequence shown here is derived from an EMBL/GenBank/DDBJ whole genome shotgun (WGS) entry which is preliminary data.</text>
</comment>
<keyword evidence="3" id="KW-0998">Cell outer membrane</keyword>
<organism evidence="4 5">
    <name type="scientific">Galbibacter pacificus</name>
    <dbReference type="NCBI Taxonomy" id="2996052"/>
    <lineage>
        <taxon>Bacteria</taxon>
        <taxon>Pseudomonadati</taxon>
        <taxon>Bacteroidota</taxon>
        <taxon>Flavobacteriia</taxon>
        <taxon>Flavobacteriales</taxon>
        <taxon>Flavobacteriaceae</taxon>
        <taxon>Galbibacter</taxon>
    </lineage>
</organism>
<dbReference type="Gene3D" id="2.40.170.20">
    <property type="entry name" value="TonB-dependent receptor, beta-barrel domain"/>
    <property type="match status" value="1"/>
</dbReference>
<sequence>MTFNLKSTEDKIARYTMRKNLYITALLFISGSSVLWAQEKDKNKEKEEEGIGTEVVNVVKPYTPTISDANKIQETPSLNDSITTTRKNIEYNIFSVPVASTFTPAKGKATGLKKAAKERLYNSYLSLGLGNYNTAMLDFYTSRDFSRDESLDIMLNHHSSQGGIDNVVLDDKFFNTSLEAYYRKRDRYMSWGLNGGFQHQIYNWYGLPEGVYSDAAIGSIDEKQSYYTGFIGGNLEFEESYFTGGEVYYRRFWDAYSSGENRAVLKPKFQFPVGEELVSLDVAVDYVGGSFDRIYGNANTDINYSNLFAGVKPSIQIVSDGLTLNLGASIVYNQDLENSDGDFFFYPNVDVSYDIVDEFVTAYGGVDGSLQQNSYYQFAQENPYVSPTLNIMPTDQQYNAFAGIKGRFLPNVGYNLKGSYIVENNKYMYKSNSIYTGQDSQIVNNEGYAYGNSFGMVYDDITTISVYGEVNADINRNFSLGANAEFIDYSTDNEEEAWNLPTIKGTLFADYKYGKWSAGAHLFYVGERHDRIDSPILLDPETVSLDGYFDINANIGYDITNQWSAFIRANNIANNQYNRLVFYPVQGFQILAGAAYKFDL</sequence>